<reference evidence="1" key="2">
    <citation type="submission" date="2020-06" db="EMBL/GenBank/DDBJ databases">
        <title>Helianthus annuus Genome sequencing and assembly Release 2.</title>
        <authorList>
            <person name="Gouzy J."/>
            <person name="Langlade N."/>
            <person name="Munos S."/>
        </authorList>
    </citation>
    <scope>NUCLEOTIDE SEQUENCE</scope>
    <source>
        <tissue evidence="1">Leaves</tissue>
    </source>
</reference>
<proteinExistence type="predicted"/>
<evidence type="ECO:0000313" key="1">
    <source>
        <dbReference type="EMBL" id="KAF5756570.1"/>
    </source>
</evidence>
<dbReference type="EMBL" id="MNCJ02000332">
    <property type="protein sequence ID" value="KAF5756570.1"/>
    <property type="molecule type" value="Genomic_DNA"/>
</dbReference>
<comment type="caution">
    <text evidence="1">The sequence shown here is derived from an EMBL/GenBank/DDBJ whole genome shotgun (WGS) entry which is preliminary data.</text>
</comment>
<evidence type="ECO:0000313" key="2">
    <source>
        <dbReference type="Proteomes" id="UP000215914"/>
    </source>
</evidence>
<gene>
    <name evidence="1" type="ORF">HanXRQr2_Chr17g0816251</name>
</gene>
<keyword evidence="2" id="KW-1185">Reference proteome</keyword>
<sequence>MRTLNEHESLSFKDHKATRYGPSPHPFWSGDGRYTNPFSTSLFGRLRRSINVGPMS</sequence>
<reference evidence="1" key="1">
    <citation type="journal article" date="2017" name="Nature">
        <title>The sunflower genome provides insights into oil metabolism, flowering and Asterid evolution.</title>
        <authorList>
            <person name="Badouin H."/>
            <person name="Gouzy J."/>
            <person name="Grassa C.J."/>
            <person name="Murat F."/>
            <person name="Staton S.E."/>
            <person name="Cottret L."/>
            <person name="Lelandais-Briere C."/>
            <person name="Owens G.L."/>
            <person name="Carrere S."/>
            <person name="Mayjonade B."/>
            <person name="Legrand L."/>
            <person name="Gill N."/>
            <person name="Kane N.C."/>
            <person name="Bowers J.E."/>
            <person name="Hubner S."/>
            <person name="Bellec A."/>
            <person name="Berard A."/>
            <person name="Berges H."/>
            <person name="Blanchet N."/>
            <person name="Boniface M.C."/>
            <person name="Brunel D."/>
            <person name="Catrice O."/>
            <person name="Chaidir N."/>
            <person name="Claudel C."/>
            <person name="Donnadieu C."/>
            <person name="Faraut T."/>
            <person name="Fievet G."/>
            <person name="Helmstetter N."/>
            <person name="King M."/>
            <person name="Knapp S.J."/>
            <person name="Lai Z."/>
            <person name="Le Paslier M.C."/>
            <person name="Lippi Y."/>
            <person name="Lorenzon L."/>
            <person name="Mandel J.R."/>
            <person name="Marage G."/>
            <person name="Marchand G."/>
            <person name="Marquand E."/>
            <person name="Bret-Mestries E."/>
            <person name="Morien E."/>
            <person name="Nambeesan S."/>
            <person name="Nguyen T."/>
            <person name="Pegot-Espagnet P."/>
            <person name="Pouilly N."/>
            <person name="Raftis F."/>
            <person name="Sallet E."/>
            <person name="Schiex T."/>
            <person name="Thomas J."/>
            <person name="Vandecasteele C."/>
            <person name="Vares D."/>
            <person name="Vear F."/>
            <person name="Vautrin S."/>
            <person name="Crespi M."/>
            <person name="Mangin B."/>
            <person name="Burke J.M."/>
            <person name="Salse J."/>
            <person name="Munos S."/>
            <person name="Vincourt P."/>
            <person name="Rieseberg L.H."/>
            <person name="Langlade N.B."/>
        </authorList>
    </citation>
    <scope>NUCLEOTIDE SEQUENCE</scope>
    <source>
        <tissue evidence="1">Leaves</tissue>
    </source>
</reference>
<accession>A0A9K3DJI7</accession>
<protein>
    <submittedName>
        <fullName evidence="1">Uncharacterized protein</fullName>
    </submittedName>
</protein>
<dbReference type="Gramene" id="mRNA:HanXRQr2_Chr17g0816251">
    <property type="protein sequence ID" value="CDS:HanXRQr2_Chr17g0816251.1"/>
    <property type="gene ID" value="HanXRQr2_Chr17g0816251"/>
</dbReference>
<dbReference type="Proteomes" id="UP000215914">
    <property type="component" value="Unassembled WGS sequence"/>
</dbReference>
<organism evidence="1 2">
    <name type="scientific">Helianthus annuus</name>
    <name type="common">Common sunflower</name>
    <dbReference type="NCBI Taxonomy" id="4232"/>
    <lineage>
        <taxon>Eukaryota</taxon>
        <taxon>Viridiplantae</taxon>
        <taxon>Streptophyta</taxon>
        <taxon>Embryophyta</taxon>
        <taxon>Tracheophyta</taxon>
        <taxon>Spermatophyta</taxon>
        <taxon>Magnoliopsida</taxon>
        <taxon>eudicotyledons</taxon>
        <taxon>Gunneridae</taxon>
        <taxon>Pentapetalae</taxon>
        <taxon>asterids</taxon>
        <taxon>campanulids</taxon>
        <taxon>Asterales</taxon>
        <taxon>Asteraceae</taxon>
        <taxon>Asteroideae</taxon>
        <taxon>Heliantheae alliance</taxon>
        <taxon>Heliantheae</taxon>
        <taxon>Helianthus</taxon>
    </lineage>
</organism>
<dbReference type="AlphaFoldDB" id="A0A9K3DJI7"/>
<name>A0A9K3DJI7_HELAN</name>